<dbReference type="PANTHER" id="PTHR42960">
    <property type="entry name" value="YCF46 PROTEIN"/>
    <property type="match status" value="1"/>
</dbReference>
<dbReference type="Gene3D" id="3.40.50.300">
    <property type="entry name" value="P-loop containing nucleotide triphosphate hydrolases"/>
    <property type="match status" value="1"/>
</dbReference>
<keyword evidence="2 7" id="KW-0067">ATP-binding</keyword>
<proteinExistence type="inferred from homology"/>
<feature type="domain" description="AAA+ ATPase" evidence="6">
    <location>
        <begin position="432"/>
        <end position="561"/>
    </location>
</feature>
<dbReference type="Pfam" id="PF00004">
    <property type="entry name" value="AAA"/>
    <property type="match status" value="1"/>
</dbReference>
<evidence type="ECO:0000259" key="6">
    <source>
        <dbReference type="SMART" id="SM00382"/>
    </source>
</evidence>
<evidence type="ECO:0000256" key="2">
    <source>
        <dbReference type="ARBA" id="ARBA00022840"/>
    </source>
</evidence>
<name>A0A5P8WD57_9NOSO</name>
<dbReference type="RefSeq" id="WP_225892769.1">
    <property type="nucleotide sequence ID" value="NZ_CP045227.1"/>
</dbReference>
<sequence length="694" mass="77555">MAYAQNIQQFQDSYYQTMRLIGLERGIRGSKAQHQDIKDFYRIVEEGRDLEVDELSAVQLKAKAADRDRANQRKQEMEATAKALSLENEQLRRRIEQLEQDNQSIKKLTEWSTDLALDDVGIELGLWRKGNEWVGGSHIINIDGSKFSDLAPGSHFEGNHAIDLVKHVNQCNQTTAIAWIGERFGEVGAKRAAIAHAQKVAADIIQTQPVPQFTPPIEDKKQWQQVEHYLTQKRGIPSDCVQMLHNQGLVYADSKANVVFVMRDLDGNDPDFFLTSEWIKSALINLKLYNCNANKTAILLGSNATVSSDIAPEVPTVIQQLPAIEEISSYLAQVLPDYSRSDIHATANAGLGMYLADIDYGIRQAFASGVSPTPELIASLSVYKIELFKRIYSIQFLQPPSTPIGGLELMQSAFKTYKRLLTTLAKAYNLRLPKGILLIGPPGTGKSYSAKASSAQLGLPLIILEWGNFRSYGNLAEYKLKSLLTLVDRINRVILYLDDFDKGFALDDDLSKRLAGMLLTWMQERTSEVLIIASANNIQWLPPELTRSGRFDEIFKVDLPNYGERHSIFKIHLAKFDARFRNGGDGYSEEEWKRLLKATQRCVGAEIQAIVERAAISTFCQMFGDDVSPLQELPLLEITLSALLAARQSMNPLAIREADRVESMRNIAALHGLPSSSIDSSIYSLGNVDIFGET</sequence>
<dbReference type="GO" id="GO:0005524">
    <property type="term" value="F:ATP binding"/>
    <property type="evidence" value="ECO:0007669"/>
    <property type="project" value="UniProtKB-KW"/>
</dbReference>
<gene>
    <name evidence="7" type="ORF">GXM_07986</name>
</gene>
<evidence type="ECO:0000256" key="3">
    <source>
        <dbReference type="ARBA" id="ARBA00038088"/>
    </source>
</evidence>
<dbReference type="KEGG" id="nsh:GXM_07986"/>
<dbReference type="InterPro" id="IPR025054">
    <property type="entry name" value="DUF3991"/>
</dbReference>
<dbReference type="EMBL" id="CP045227">
    <property type="protein sequence ID" value="QFS50492.1"/>
    <property type="molecule type" value="Genomic_DNA"/>
</dbReference>
<dbReference type="InterPro" id="IPR003959">
    <property type="entry name" value="ATPase_AAA_core"/>
</dbReference>
<dbReference type="Pfam" id="PF13154">
    <property type="entry name" value="DUF3991"/>
    <property type="match status" value="1"/>
</dbReference>
<reference evidence="7 8" key="1">
    <citation type="submission" date="2019-10" db="EMBL/GenBank/DDBJ databases">
        <title>Genomic and transcriptomic insights into the perfect genentic adaptation of a filamentous nitrogen-fixing cyanobacterium to rice fields.</title>
        <authorList>
            <person name="Chen Z."/>
        </authorList>
    </citation>
    <scope>NUCLEOTIDE SEQUENCE [LARGE SCALE GENOMIC DNA]</scope>
    <source>
        <strain evidence="7">CCNUC1</strain>
    </source>
</reference>
<keyword evidence="8" id="KW-1185">Reference proteome</keyword>
<dbReference type="PANTHER" id="PTHR42960:SF1">
    <property type="entry name" value="YCF46 PROTEIN"/>
    <property type="match status" value="1"/>
</dbReference>
<dbReference type="InterPro" id="IPR003593">
    <property type="entry name" value="AAA+_ATPase"/>
</dbReference>
<dbReference type="InterPro" id="IPR027417">
    <property type="entry name" value="P-loop_NTPase"/>
</dbReference>
<dbReference type="SMART" id="SM00382">
    <property type="entry name" value="AAA"/>
    <property type="match status" value="1"/>
</dbReference>
<dbReference type="InterPro" id="IPR052381">
    <property type="entry name" value="AAA_domain_protein"/>
</dbReference>
<organism evidence="7 8">
    <name type="scientific">Nostoc sphaeroides CCNUC1</name>
    <dbReference type="NCBI Taxonomy" id="2653204"/>
    <lineage>
        <taxon>Bacteria</taxon>
        <taxon>Bacillati</taxon>
        <taxon>Cyanobacteriota</taxon>
        <taxon>Cyanophyceae</taxon>
        <taxon>Nostocales</taxon>
        <taxon>Nostocaceae</taxon>
        <taxon>Nostoc</taxon>
    </lineage>
</organism>
<keyword evidence="1" id="KW-0547">Nucleotide-binding</keyword>
<dbReference type="SUPFAM" id="SSF52540">
    <property type="entry name" value="P-loop containing nucleoside triphosphate hydrolases"/>
    <property type="match status" value="1"/>
</dbReference>
<protein>
    <recommendedName>
        <fullName evidence="4">Uncharacterized AAA domain-containing protein ycf46</fullName>
    </recommendedName>
</protein>
<evidence type="ECO:0000256" key="1">
    <source>
        <dbReference type="ARBA" id="ARBA00022741"/>
    </source>
</evidence>
<evidence type="ECO:0000256" key="5">
    <source>
        <dbReference type="SAM" id="Coils"/>
    </source>
</evidence>
<comment type="similarity">
    <text evidence="3">Belongs to the AAA ATPase family. Highly divergent.</text>
</comment>
<evidence type="ECO:0000313" key="8">
    <source>
        <dbReference type="Proteomes" id="UP000326678"/>
    </source>
</evidence>
<evidence type="ECO:0000256" key="4">
    <source>
        <dbReference type="ARBA" id="ARBA00040480"/>
    </source>
</evidence>
<evidence type="ECO:0000313" key="7">
    <source>
        <dbReference type="EMBL" id="QFS50492.1"/>
    </source>
</evidence>
<keyword evidence="5" id="KW-0175">Coiled coil</keyword>
<dbReference type="GO" id="GO:0016887">
    <property type="term" value="F:ATP hydrolysis activity"/>
    <property type="evidence" value="ECO:0007669"/>
    <property type="project" value="InterPro"/>
</dbReference>
<feature type="coiled-coil region" evidence="5">
    <location>
        <begin position="60"/>
        <end position="108"/>
    </location>
</feature>
<accession>A0A5P8WD57</accession>
<dbReference type="AlphaFoldDB" id="A0A5P8WD57"/>
<dbReference type="Gene3D" id="1.10.8.60">
    <property type="match status" value="1"/>
</dbReference>
<dbReference type="Proteomes" id="UP000326678">
    <property type="component" value="Chromosome Gxm2"/>
</dbReference>